<accession>A0A1G1ZMS6</accession>
<sequence>MIPPKKLKIVEQKQSSTCGPAALRILLSFFDIDKSETYLARLCRTTKRDGTHPWQLVTALKKIGFRTKSEKWGTWEKLDYWINKRGLPVIVDWYSPADDLHDSDGHYSVAYRLSKTHIWLADPKEHLRKERRRKLSWDDFQRHWFDFEGNYIRRLKDMEVRWWLAAYPAPLSKIKK</sequence>
<organism evidence="2 3">
    <name type="scientific">Candidatus Harrisonbacteria bacterium RIFCSPLOWO2_01_FULL_44_18</name>
    <dbReference type="NCBI Taxonomy" id="1798407"/>
    <lineage>
        <taxon>Bacteria</taxon>
        <taxon>Candidatus Harrisoniibacteriota</taxon>
    </lineage>
</organism>
<name>A0A1G1ZMS6_9BACT</name>
<dbReference type="PROSITE" id="PS50990">
    <property type="entry name" value="PEPTIDASE_C39"/>
    <property type="match status" value="1"/>
</dbReference>
<dbReference type="GO" id="GO:0008233">
    <property type="term" value="F:peptidase activity"/>
    <property type="evidence" value="ECO:0007669"/>
    <property type="project" value="InterPro"/>
</dbReference>
<feature type="domain" description="Peptidase C39" evidence="1">
    <location>
        <begin position="12"/>
        <end position="151"/>
    </location>
</feature>
<dbReference type="STRING" id="1798407.A3A16_02320"/>
<evidence type="ECO:0000313" key="2">
    <source>
        <dbReference type="EMBL" id="OGY65874.1"/>
    </source>
</evidence>
<dbReference type="GO" id="GO:0016020">
    <property type="term" value="C:membrane"/>
    <property type="evidence" value="ECO:0007669"/>
    <property type="project" value="InterPro"/>
</dbReference>
<protein>
    <recommendedName>
        <fullName evidence="1">Peptidase C39 domain-containing protein</fullName>
    </recommendedName>
</protein>
<proteinExistence type="predicted"/>
<dbReference type="AlphaFoldDB" id="A0A1G1ZMS6"/>
<dbReference type="GO" id="GO:0006508">
    <property type="term" value="P:proteolysis"/>
    <property type="evidence" value="ECO:0007669"/>
    <property type="project" value="InterPro"/>
</dbReference>
<reference evidence="2 3" key="1">
    <citation type="journal article" date="2016" name="Nat. Commun.">
        <title>Thousands of microbial genomes shed light on interconnected biogeochemical processes in an aquifer system.</title>
        <authorList>
            <person name="Anantharaman K."/>
            <person name="Brown C.T."/>
            <person name="Hug L.A."/>
            <person name="Sharon I."/>
            <person name="Castelle C.J."/>
            <person name="Probst A.J."/>
            <person name="Thomas B.C."/>
            <person name="Singh A."/>
            <person name="Wilkins M.J."/>
            <person name="Karaoz U."/>
            <person name="Brodie E.L."/>
            <person name="Williams K.H."/>
            <person name="Hubbard S.S."/>
            <person name="Banfield J.F."/>
        </authorList>
    </citation>
    <scope>NUCLEOTIDE SEQUENCE [LARGE SCALE GENOMIC DNA]</scope>
</reference>
<dbReference type="EMBL" id="MHJJ01000006">
    <property type="protein sequence ID" value="OGY65874.1"/>
    <property type="molecule type" value="Genomic_DNA"/>
</dbReference>
<comment type="caution">
    <text evidence="2">The sequence shown here is derived from an EMBL/GenBank/DDBJ whole genome shotgun (WGS) entry which is preliminary data.</text>
</comment>
<dbReference type="Proteomes" id="UP000177942">
    <property type="component" value="Unassembled WGS sequence"/>
</dbReference>
<dbReference type="Gene3D" id="3.90.70.10">
    <property type="entry name" value="Cysteine proteinases"/>
    <property type="match status" value="1"/>
</dbReference>
<gene>
    <name evidence="2" type="ORF">A3A16_02320</name>
</gene>
<evidence type="ECO:0000313" key="3">
    <source>
        <dbReference type="Proteomes" id="UP000177942"/>
    </source>
</evidence>
<evidence type="ECO:0000259" key="1">
    <source>
        <dbReference type="PROSITE" id="PS50990"/>
    </source>
</evidence>
<dbReference type="Pfam" id="PF03412">
    <property type="entry name" value="Peptidase_C39"/>
    <property type="match status" value="1"/>
</dbReference>
<dbReference type="GO" id="GO:0005524">
    <property type="term" value="F:ATP binding"/>
    <property type="evidence" value="ECO:0007669"/>
    <property type="project" value="InterPro"/>
</dbReference>
<dbReference type="InterPro" id="IPR005074">
    <property type="entry name" value="Peptidase_C39"/>
</dbReference>